<dbReference type="Proteomes" id="UP001150907">
    <property type="component" value="Unassembled WGS sequence"/>
</dbReference>
<organism evidence="2 3">
    <name type="scientific">Coemansia thaxteri</name>
    <dbReference type="NCBI Taxonomy" id="2663907"/>
    <lineage>
        <taxon>Eukaryota</taxon>
        <taxon>Fungi</taxon>
        <taxon>Fungi incertae sedis</taxon>
        <taxon>Zoopagomycota</taxon>
        <taxon>Kickxellomycotina</taxon>
        <taxon>Kickxellomycetes</taxon>
        <taxon>Kickxellales</taxon>
        <taxon>Kickxellaceae</taxon>
        <taxon>Coemansia</taxon>
    </lineage>
</organism>
<reference evidence="2" key="1">
    <citation type="submission" date="2022-07" db="EMBL/GenBank/DDBJ databases">
        <title>Phylogenomic reconstructions and comparative analyses of Kickxellomycotina fungi.</title>
        <authorList>
            <person name="Reynolds N.K."/>
            <person name="Stajich J.E."/>
            <person name="Barry K."/>
            <person name="Grigoriev I.V."/>
            <person name="Crous P."/>
            <person name="Smith M.E."/>
        </authorList>
    </citation>
    <scope>NUCLEOTIDE SEQUENCE</scope>
    <source>
        <strain evidence="2">IMI 214461</strain>
    </source>
</reference>
<name>A0A9W8EEL0_9FUNG</name>
<dbReference type="AlphaFoldDB" id="A0A9W8EEL0"/>
<accession>A0A9W8EEL0</accession>
<feature type="compositionally biased region" description="Basic and acidic residues" evidence="1">
    <location>
        <begin position="42"/>
        <end position="57"/>
    </location>
</feature>
<feature type="compositionally biased region" description="Polar residues" evidence="1">
    <location>
        <begin position="73"/>
        <end position="82"/>
    </location>
</feature>
<gene>
    <name evidence="2" type="ORF">H4R26_003455</name>
</gene>
<evidence type="ECO:0000313" key="3">
    <source>
        <dbReference type="Proteomes" id="UP001150907"/>
    </source>
</evidence>
<dbReference type="EMBL" id="JANBQF010000275">
    <property type="protein sequence ID" value="KAJ2002728.1"/>
    <property type="molecule type" value="Genomic_DNA"/>
</dbReference>
<protein>
    <submittedName>
        <fullName evidence="2">Uncharacterized protein</fullName>
    </submittedName>
</protein>
<keyword evidence="3" id="KW-1185">Reference proteome</keyword>
<feature type="non-terminal residue" evidence="2">
    <location>
        <position position="1"/>
    </location>
</feature>
<evidence type="ECO:0000256" key="1">
    <source>
        <dbReference type="SAM" id="MobiDB-lite"/>
    </source>
</evidence>
<sequence length="96" mass="10901">CIRHNERYQREFIDKIDANDLSEVYELACRCPLGEITALSDAERSRNASIRHSDGTAKSRFSGNIPAPEVGPEQQQIRRQQSMRKGNGVLLSYYGM</sequence>
<proteinExistence type="predicted"/>
<feature type="region of interest" description="Disordered" evidence="1">
    <location>
        <begin position="42"/>
        <end position="82"/>
    </location>
</feature>
<dbReference type="OrthoDB" id="5522615at2759"/>
<evidence type="ECO:0000313" key="2">
    <source>
        <dbReference type="EMBL" id="KAJ2002728.1"/>
    </source>
</evidence>
<comment type="caution">
    <text evidence="2">The sequence shown here is derived from an EMBL/GenBank/DDBJ whole genome shotgun (WGS) entry which is preliminary data.</text>
</comment>